<evidence type="ECO:0000256" key="1">
    <source>
        <dbReference type="ARBA" id="ARBA00004429"/>
    </source>
</evidence>
<feature type="transmembrane region" description="Helical" evidence="11">
    <location>
        <begin position="158"/>
        <end position="179"/>
    </location>
</feature>
<keyword evidence="6 11" id="KW-1133">Transmembrane helix</keyword>
<dbReference type="GO" id="GO:0015385">
    <property type="term" value="F:sodium:proton antiporter activity"/>
    <property type="evidence" value="ECO:0007669"/>
    <property type="project" value="TreeGrafter"/>
</dbReference>
<dbReference type="AlphaFoldDB" id="A0AB39U683"/>
<keyword evidence="3 11" id="KW-0050">Antiport</keyword>
<protein>
    <recommendedName>
        <fullName evidence="11">Na(+)/H(+) antiporter NhaA</fullName>
    </recommendedName>
    <alternativeName>
        <fullName evidence="11">Sodium/proton antiporter NhaA</fullName>
    </alternativeName>
</protein>
<evidence type="ECO:0000256" key="5">
    <source>
        <dbReference type="ARBA" id="ARBA00022692"/>
    </source>
</evidence>
<comment type="subcellular location">
    <subcellularLocation>
        <location evidence="1">Cell inner membrane</location>
        <topology evidence="1">Multi-pass membrane protein</topology>
    </subcellularLocation>
    <subcellularLocation>
        <location evidence="11">Cell membrane</location>
        <topology evidence="11">Multi-pass membrane protein</topology>
    </subcellularLocation>
</comment>
<evidence type="ECO:0000256" key="9">
    <source>
        <dbReference type="ARBA" id="ARBA00023136"/>
    </source>
</evidence>
<feature type="transmembrane region" description="Helical" evidence="11">
    <location>
        <begin position="363"/>
        <end position="383"/>
    </location>
</feature>
<sequence length="393" mass="41456">MISANGTSLLSRFVRNDKQAGLVMVVFGFLGFGAVNFPGTSAAYLAIAEFRIRLPLPHLDMTVSEWSQEGLLTLFFFIIGLDLRQEMATGFLKNPRNAVAPIFGAIGGVVLPVIMFMLINLSSPSTMGGWAIPTATDIAFSLTILSMVSSRTLPRLKAFLLTLATVDDVIGIILIAFVYSHPSSILPLLILCACLGIWFVASRMRASSSILLIFIAVGSWYAMLSAGIHPTLSGVAIGLLVPAKPLHEETTARAGRYRDLLSPLSALIALPIFAFFAMGIPLGDVGGSTLKRPLFLGIVVGLVIGKPLGVLIMTGLCGLAGFNIGGGTHLSDIVGVAQLCGIGFTVSFLISSLAFYDQNSIDLARLAVLVGSLLSCLLGSITIKIGDLRNASN</sequence>
<evidence type="ECO:0000256" key="11">
    <source>
        <dbReference type="HAMAP-Rule" id="MF_01844"/>
    </source>
</evidence>
<dbReference type="Gene3D" id="1.20.1530.10">
    <property type="entry name" value="Na+/H+ antiporter like domain"/>
    <property type="match status" value="1"/>
</dbReference>
<accession>A0AB39U683</accession>
<evidence type="ECO:0000256" key="4">
    <source>
        <dbReference type="ARBA" id="ARBA00022475"/>
    </source>
</evidence>
<dbReference type="RefSeq" id="WP_273204387.1">
    <property type="nucleotide sequence ID" value="NZ_CP129674.1"/>
</dbReference>
<feature type="transmembrane region" description="Helical" evidence="11">
    <location>
        <begin position="260"/>
        <end position="282"/>
    </location>
</feature>
<keyword evidence="7 11" id="KW-0915">Sodium</keyword>
<dbReference type="PANTHER" id="PTHR30341">
    <property type="entry name" value="SODIUM ION/PROTON ANTIPORTER NHAA-RELATED"/>
    <property type="match status" value="1"/>
</dbReference>
<evidence type="ECO:0000256" key="2">
    <source>
        <dbReference type="ARBA" id="ARBA00022448"/>
    </source>
</evidence>
<dbReference type="GO" id="GO:0006885">
    <property type="term" value="P:regulation of pH"/>
    <property type="evidence" value="ECO:0007669"/>
    <property type="project" value="InterPro"/>
</dbReference>
<feature type="transmembrane region" description="Helical" evidence="11">
    <location>
        <begin position="333"/>
        <end position="356"/>
    </location>
</feature>
<feature type="transmembrane region" description="Helical" evidence="11">
    <location>
        <begin position="21"/>
        <end position="46"/>
    </location>
</feature>
<keyword evidence="8 11" id="KW-0406">Ion transport</keyword>
<keyword evidence="2 11" id="KW-0813">Transport</keyword>
<comment type="similarity">
    <text evidence="11">Belongs to the NhaA Na(+)/H(+) (TC 2.A.33) antiporter family.</text>
</comment>
<feature type="transmembrane region" description="Helical" evidence="11">
    <location>
        <begin position="127"/>
        <end position="146"/>
    </location>
</feature>
<evidence type="ECO:0000256" key="6">
    <source>
        <dbReference type="ARBA" id="ARBA00022989"/>
    </source>
</evidence>
<feature type="transmembrane region" description="Helical" evidence="11">
    <location>
        <begin position="66"/>
        <end position="83"/>
    </location>
</feature>
<dbReference type="Pfam" id="PF06965">
    <property type="entry name" value="Na_H_antiport_1"/>
    <property type="match status" value="1"/>
</dbReference>
<reference evidence="12" key="1">
    <citation type="submission" date="2023-07" db="EMBL/GenBank/DDBJ databases">
        <title>Bifidobacterium aquikefiriaerophilum sp. nov. and Bifidobacterium eccum sp. nov., isolated from water kefir.</title>
        <authorList>
            <person name="Breselge S."/>
            <person name="Bellassi P."/>
            <person name="Barcenilla C."/>
            <person name="Alvarez-Ordonez A."/>
            <person name="Morelli L."/>
            <person name="Cotter P.D."/>
        </authorList>
    </citation>
    <scope>NUCLEOTIDE SEQUENCE</scope>
    <source>
        <strain evidence="12">WK041_4_12</strain>
    </source>
</reference>
<organism evidence="12">
    <name type="scientific">Bifidobacterium aquikefiricola</name>
    <dbReference type="NCBI Taxonomy" id="3059038"/>
    <lineage>
        <taxon>Bacteria</taxon>
        <taxon>Bacillati</taxon>
        <taxon>Actinomycetota</taxon>
        <taxon>Actinomycetes</taxon>
        <taxon>Bifidobacteriales</taxon>
        <taxon>Bifidobacteriaceae</taxon>
        <taxon>Bifidobacterium</taxon>
    </lineage>
</organism>
<evidence type="ECO:0000256" key="7">
    <source>
        <dbReference type="ARBA" id="ARBA00023053"/>
    </source>
</evidence>
<gene>
    <name evidence="11" type="primary">nhaA</name>
    <name evidence="12" type="ORF">QN215_09435</name>
</gene>
<dbReference type="EMBL" id="CP129674">
    <property type="protein sequence ID" value="XDS44463.1"/>
    <property type="molecule type" value="Genomic_DNA"/>
</dbReference>
<name>A0AB39U683_9BIFI</name>
<evidence type="ECO:0000256" key="10">
    <source>
        <dbReference type="ARBA" id="ARBA00023201"/>
    </source>
</evidence>
<evidence type="ECO:0000313" key="12">
    <source>
        <dbReference type="EMBL" id="XDS44463.1"/>
    </source>
</evidence>
<feature type="transmembrane region" description="Helical" evidence="11">
    <location>
        <begin position="210"/>
        <end position="240"/>
    </location>
</feature>
<keyword evidence="10 11" id="KW-0739">Sodium transport</keyword>
<comment type="function">
    <text evidence="11">Na(+)/H(+) antiporter that extrudes sodium in exchange for external protons.</text>
</comment>
<comment type="catalytic activity">
    <reaction evidence="11">
        <text>Na(+)(in) + 2 H(+)(out) = Na(+)(out) + 2 H(+)(in)</text>
        <dbReference type="Rhea" id="RHEA:29251"/>
        <dbReference type="ChEBI" id="CHEBI:15378"/>
        <dbReference type="ChEBI" id="CHEBI:29101"/>
    </reaction>
</comment>
<dbReference type="InterPro" id="IPR023171">
    <property type="entry name" value="Na/H_antiporter_dom_sf"/>
</dbReference>
<evidence type="ECO:0000256" key="8">
    <source>
        <dbReference type="ARBA" id="ARBA00023065"/>
    </source>
</evidence>
<feature type="transmembrane region" description="Helical" evidence="11">
    <location>
        <begin position="294"/>
        <end position="321"/>
    </location>
</feature>
<proteinExistence type="inferred from homology"/>
<feature type="transmembrane region" description="Helical" evidence="11">
    <location>
        <begin position="185"/>
        <end position="201"/>
    </location>
</feature>
<keyword evidence="5 11" id="KW-0812">Transmembrane</keyword>
<dbReference type="GO" id="GO:0005886">
    <property type="term" value="C:plasma membrane"/>
    <property type="evidence" value="ECO:0007669"/>
    <property type="project" value="UniProtKB-SubCell"/>
</dbReference>
<keyword evidence="4 11" id="KW-1003">Cell membrane</keyword>
<dbReference type="InterPro" id="IPR004670">
    <property type="entry name" value="NhaA"/>
</dbReference>
<keyword evidence="9 11" id="KW-0472">Membrane</keyword>
<dbReference type="HAMAP" id="MF_01844">
    <property type="entry name" value="NhaA"/>
    <property type="match status" value="1"/>
</dbReference>
<dbReference type="KEGG" id="baqk:QN215_09435"/>
<feature type="transmembrane region" description="Helical" evidence="11">
    <location>
        <begin position="98"/>
        <end position="121"/>
    </location>
</feature>
<dbReference type="PANTHER" id="PTHR30341:SF0">
    <property type="entry name" value="NA(+)_H(+) ANTIPORTER NHAA"/>
    <property type="match status" value="1"/>
</dbReference>
<evidence type="ECO:0000256" key="3">
    <source>
        <dbReference type="ARBA" id="ARBA00022449"/>
    </source>
</evidence>